<keyword evidence="18" id="KW-1185">Reference proteome</keyword>
<evidence type="ECO:0000256" key="14">
    <source>
        <dbReference type="ARBA" id="ARBA00048692"/>
    </source>
</evidence>
<keyword evidence="8 15" id="KW-0547">Nucleotide-binding</keyword>
<dbReference type="Gene3D" id="1.20.1200.10">
    <property type="entry name" value="Cobalamin adenosyltransferase-like"/>
    <property type="match status" value="1"/>
</dbReference>
<dbReference type="InterPro" id="IPR016030">
    <property type="entry name" value="CblAdoTrfase-like"/>
</dbReference>
<dbReference type="Pfam" id="PF01923">
    <property type="entry name" value="Cob_adeno_trans"/>
    <property type="match status" value="1"/>
</dbReference>
<dbReference type="Proteomes" id="UP001179647">
    <property type="component" value="Chromosome"/>
</dbReference>
<evidence type="ECO:0000256" key="4">
    <source>
        <dbReference type="ARBA" id="ARBA00012454"/>
    </source>
</evidence>
<comment type="pathway">
    <text evidence="1 15">Cofactor biosynthesis; adenosylcobalamin biosynthesis; adenosylcobalamin from cob(II)yrinate a,c-diamide: step 2/7.</text>
</comment>
<organism evidence="17 18">
    <name type="scientific">Vagococcus intermedius</name>
    <dbReference type="NCBI Taxonomy" id="2991418"/>
    <lineage>
        <taxon>Bacteria</taxon>
        <taxon>Bacillati</taxon>
        <taxon>Bacillota</taxon>
        <taxon>Bacilli</taxon>
        <taxon>Lactobacillales</taxon>
        <taxon>Enterococcaceae</taxon>
        <taxon>Vagococcus</taxon>
    </lineage>
</organism>
<dbReference type="FunFam" id="1.20.1200.10:FF:000001">
    <property type="entry name" value="Cob(I)yrinic acid a,c-diamide adenosyltransferase"/>
    <property type="match status" value="1"/>
</dbReference>
<gene>
    <name evidence="17" type="ORF">OL234_06980</name>
</gene>
<keyword evidence="7 15" id="KW-0808">Transferase</keyword>
<proteinExistence type="inferred from homology"/>
<accession>A0AAF0CU26</accession>
<evidence type="ECO:0000256" key="10">
    <source>
        <dbReference type="ARBA" id="ARBA00031529"/>
    </source>
</evidence>
<dbReference type="NCBIfam" id="TIGR00636">
    <property type="entry name" value="PduO_Nterm"/>
    <property type="match status" value="1"/>
</dbReference>
<keyword evidence="9 15" id="KW-0067">ATP-binding</keyword>
<comment type="catalytic activity">
    <reaction evidence="13 15">
        <text>2 cob(II)yrinate a,c diamide + reduced [electron-transfer flavoprotein] + 2 ATP = 2 adenosylcob(III)yrinate a,c-diamide + 2 triphosphate + oxidized [electron-transfer flavoprotein] + 3 H(+)</text>
        <dbReference type="Rhea" id="RHEA:11528"/>
        <dbReference type="Rhea" id="RHEA-COMP:10685"/>
        <dbReference type="Rhea" id="RHEA-COMP:10686"/>
        <dbReference type="ChEBI" id="CHEBI:15378"/>
        <dbReference type="ChEBI" id="CHEBI:18036"/>
        <dbReference type="ChEBI" id="CHEBI:30616"/>
        <dbReference type="ChEBI" id="CHEBI:57692"/>
        <dbReference type="ChEBI" id="CHEBI:58307"/>
        <dbReference type="ChEBI" id="CHEBI:58503"/>
        <dbReference type="ChEBI" id="CHEBI:58537"/>
        <dbReference type="EC" id="2.5.1.17"/>
    </reaction>
</comment>
<protein>
    <recommendedName>
        <fullName evidence="5 15">Corrinoid adenosyltransferase</fullName>
        <ecNumber evidence="4 15">2.5.1.17</ecNumber>
    </recommendedName>
    <alternativeName>
        <fullName evidence="10 15">Cob(II)alamin adenosyltransferase</fullName>
    </alternativeName>
    <alternativeName>
        <fullName evidence="12 15">Cob(II)yrinic acid a,c-diamide adenosyltransferase</fullName>
    </alternativeName>
    <alternativeName>
        <fullName evidence="11 15">Cobinamide/cobalamin adenosyltransferase</fullName>
    </alternativeName>
</protein>
<dbReference type="InterPro" id="IPR036451">
    <property type="entry name" value="CblAdoTrfase-like_sf"/>
</dbReference>
<evidence type="ECO:0000256" key="8">
    <source>
        <dbReference type="ARBA" id="ARBA00022741"/>
    </source>
</evidence>
<sequence length="191" mass="21862">MRIYTKYGDTGYTRIVSGKRLKKDDIRVESYGTIDELCAIVGQALTLIPDEWEIKQEVLLIQQEIFDCGSDLAVPDFHRPFKLKQEAVVHLEKLIDSHLKETPKIEHFIIPGGTPLAAQLHIARTVARRAERRIVTLMSQSEDINPQVLVYINRLSDYLFVIARVANLREAGDEVLYTNSPKIFRSKRSDV</sequence>
<evidence type="ECO:0000256" key="2">
    <source>
        <dbReference type="ARBA" id="ARBA00007487"/>
    </source>
</evidence>
<feature type="domain" description="Cobalamin adenosyltransferase-like" evidence="16">
    <location>
        <begin position="3"/>
        <end position="166"/>
    </location>
</feature>
<evidence type="ECO:0000256" key="13">
    <source>
        <dbReference type="ARBA" id="ARBA00048555"/>
    </source>
</evidence>
<evidence type="ECO:0000313" key="17">
    <source>
        <dbReference type="EMBL" id="WEG72727.1"/>
    </source>
</evidence>
<dbReference type="SUPFAM" id="SSF89028">
    <property type="entry name" value="Cobalamin adenosyltransferase-like"/>
    <property type="match status" value="1"/>
</dbReference>
<dbReference type="AlphaFoldDB" id="A0AAF0CU26"/>
<evidence type="ECO:0000256" key="3">
    <source>
        <dbReference type="ARBA" id="ARBA00011233"/>
    </source>
</evidence>
<dbReference type="GO" id="GO:0005524">
    <property type="term" value="F:ATP binding"/>
    <property type="evidence" value="ECO:0007669"/>
    <property type="project" value="UniProtKB-UniRule"/>
</dbReference>
<evidence type="ECO:0000256" key="1">
    <source>
        <dbReference type="ARBA" id="ARBA00005121"/>
    </source>
</evidence>
<evidence type="ECO:0000256" key="6">
    <source>
        <dbReference type="ARBA" id="ARBA00022573"/>
    </source>
</evidence>
<evidence type="ECO:0000256" key="12">
    <source>
        <dbReference type="ARBA" id="ARBA00033354"/>
    </source>
</evidence>
<comment type="catalytic activity">
    <reaction evidence="14 15">
        <text>2 cob(II)alamin + reduced [electron-transfer flavoprotein] + 2 ATP = 2 adenosylcob(III)alamin + 2 triphosphate + oxidized [electron-transfer flavoprotein] + 3 H(+)</text>
        <dbReference type="Rhea" id="RHEA:28671"/>
        <dbReference type="Rhea" id="RHEA-COMP:10685"/>
        <dbReference type="Rhea" id="RHEA-COMP:10686"/>
        <dbReference type="ChEBI" id="CHEBI:15378"/>
        <dbReference type="ChEBI" id="CHEBI:16304"/>
        <dbReference type="ChEBI" id="CHEBI:18036"/>
        <dbReference type="ChEBI" id="CHEBI:18408"/>
        <dbReference type="ChEBI" id="CHEBI:30616"/>
        <dbReference type="ChEBI" id="CHEBI:57692"/>
        <dbReference type="ChEBI" id="CHEBI:58307"/>
        <dbReference type="EC" id="2.5.1.17"/>
    </reaction>
</comment>
<name>A0AAF0CU26_9ENTE</name>
<dbReference type="EC" id="2.5.1.17" evidence="4 15"/>
<dbReference type="RefSeq" id="WP_275468529.1">
    <property type="nucleotide sequence ID" value="NZ_CP110232.1"/>
</dbReference>
<evidence type="ECO:0000256" key="11">
    <source>
        <dbReference type="ARBA" id="ARBA00033334"/>
    </source>
</evidence>
<dbReference type="GO" id="GO:0009236">
    <property type="term" value="P:cobalamin biosynthetic process"/>
    <property type="evidence" value="ECO:0007669"/>
    <property type="project" value="UniProtKB-UniRule"/>
</dbReference>
<dbReference type="GO" id="GO:0008817">
    <property type="term" value="F:corrinoid adenosyltransferase activity"/>
    <property type="evidence" value="ECO:0007669"/>
    <property type="project" value="UniProtKB-UniRule"/>
</dbReference>
<dbReference type="InterPro" id="IPR029499">
    <property type="entry name" value="PduO-typ"/>
</dbReference>
<keyword evidence="6 15" id="KW-0169">Cobalamin biosynthesis</keyword>
<dbReference type="PANTHER" id="PTHR12213:SF0">
    <property type="entry name" value="CORRINOID ADENOSYLTRANSFERASE MMAB"/>
    <property type="match status" value="1"/>
</dbReference>
<reference evidence="17" key="1">
    <citation type="submission" date="2022-10" db="EMBL/GenBank/DDBJ databases">
        <title>Vagococcus sp. isolated from poultry meat.</title>
        <authorList>
            <person name="Johansson P."/>
            <person name="Bjorkroth J."/>
        </authorList>
    </citation>
    <scope>NUCLEOTIDE SEQUENCE</scope>
    <source>
        <strain evidence="17">STAA11</strain>
    </source>
</reference>
<dbReference type="PANTHER" id="PTHR12213">
    <property type="entry name" value="CORRINOID ADENOSYLTRANSFERASE"/>
    <property type="match status" value="1"/>
</dbReference>
<evidence type="ECO:0000256" key="5">
    <source>
        <dbReference type="ARBA" id="ARBA00020963"/>
    </source>
</evidence>
<dbReference type="KEGG" id="vie:OL234_06980"/>
<comment type="subunit">
    <text evidence="3">Homotrimer.</text>
</comment>
<comment type="similarity">
    <text evidence="2 15">Belongs to the Cob(I)alamin adenosyltransferase family.</text>
</comment>
<evidence type="ECO:0000256" key="15">
    <source>
        <dbReference type="RuleBase" id="RU366026"/>
    </source>
</evidence>
<evidence type="ECO:0000313" key="18">
    <source>
        <dbReference type="Proteomes" id="UP001179647"/>
    </source>
</evidence>
<evidence type="ECO:0000256" key="9">
    <source>
        <dbReference type="ARBA" id="ARBA00022840"/>
    </source>
</evidence>
<evidence type="ECO:0000256" key="7">
    <source>
        <dbReference type="ARBA" id="ARBA00022679"/>
    </source>
</evidence>
<dbReference type="EMBL" id="CP110232">
    <property type="protein sequence ID" value="WEG72727.1"/>
    <property type="molecule type" value="Genomic_DNA"/>
</dbReference>
<evidence type="ECO:0000259" key="16">
    <source>
        <dbReference type="Pfam" id="PF01923"/>
    </source>
</evidence>